<proteinExistence type="inferred from homology"/>
<dbReference type="Proteomes" id="UP000274046">
    <property type="component" value="Unassembled WGS sequence"/>
</dbReference>
<dbReference type="Gene3D" id="2.160.10.10">
    <property type="entry name" value="Hexapeptide repeat proteins"/>
    <property type="match status" value="1"/>
</dbReference>
<protein>
    <submittedName>
        <fullName evidence="3">Acyltransferase</fullName>
    </submittedName>
</protein>
<dbReference type="AlphaFoldDB" id="A0A3N0BUA7"/>
<dbReference type="RefSeq" id="WP_123206443.1">
    <property type="nucleotide sequence ID" value="NZ_RBEE01000023.1"/>
</dbReference>
<sequence length="207" mass="22459">MTSIISKIKSNPKLKSLALSMLIPTNDNKPRLWVRLFLNPFKHKRGKGAIVRYNTRLDVFPFNDFRLGNNSVIEDFATINNGVGDVIIGDKTIVGMGNVIIGPVTIGNHVMMAQNIVISGLNHGYEDVNTPPSLQKVSCKPIVIADDVWIGANSVITAGVVLGKHCIIGAGSVVTKNIPEFSVAVGNPARVIKQYNKLTSSWEKISL</sequence>
<dbReference type="CDD" id="cd04647">
    <property type="entry name" value="LbH_MAT_like"/>
    <property type="match status" value="1"/>
</dbReference>
<dbReference type="EMBL" id="RBEE01000023">
    <property type="protein sequence ID" value="RNL52641.1"/>
    <property type="molecule type" value="Genomic_DNA"/>
</dbReference>
<dbReference type="InterPro" id="IPR001451">
    <property type="entry name" value="Hexapep"/>
</dbReference>
<evidence type="ECO:0000313" key="3">
    <source>
        <dbReference type="EMBL" id="RNL52641.1"/>
    </source>
</evidence>
<dbReference type="PANTHER" id="PTHR23416">
    <property type="entry name" value="SIALIC ACID SYNTHASE-RELATED"/>
    <property type="match status" value="1"/>
</dbReference>
<organism evidence="3 4">
    <name type="scientific">Pedobacter jejuensis</name>
    <dbReference type="NCBI Taxonomy" id="1268550"/>
    <lineage>
        <taxon>Bacteria</taxon>
        <taxon>Pseudomonadati</taxon>
        <taxon>Bacteroidota</taxon>
        <taxon>Sphingobacteriia</taxon>
        <taxon>Sphingobacteriales</taxon>
        <taxon>Sphingobacteriaceae</taxon>
        <taxon>Pedobacter</taxon>
    </lineage>
</organism>
<keyword evidence="4" id="KW-1185">Reference proteome</keyword>
<gene>
    <name evidence="3" type="ORF">D7004_13700</name>
</gene>
<accession>A0A3N0BUA7</accession>
<evidence type="ECO:0000256" key="1">
    <source>
        <dbReference type="ARBA" id="ARBA00007274"/>
    </source>
</evidence>
<dbReference type="Pfam" id="PF00132">
    <property type="entry name" value="Hexapep"/>
    <property type="match status" value="1"/>
</dbReference>
<dbReference type="InterPro" id="IPR051159">
    <property type="entry name" value="Hexapeptide_acetyltransf"/>
</dbReference>
<evidence type="ECO:0000313" key="4">
    <source>
        <dbReference type="Proteomes" id="UP000274046"/>
    </source>
</evidence>
<keyword evidence="2 3" id="KW-0808">Transferase</keyword>
<dbReference type="GO" id="GO:0005829">
    <property type="term" value="C:cytosol"/>
    <property type="evidence" value="ECO:0007669"/>
    <property type="project" value="TreeGrafter"/>
</dbReference>
<keyword evidence="3" id="KW-0012">Acyltransferase</keyword>
<dbReference type="InterPro" id="IPR011004">
    <property type="entry name" value="Trimer_LpxA-like_sf"/>
</dbReference>
<dbReference type="PANTHER" id="PTHR23416:SF23">
    <property type="entry name" value="ACETYLTRANSFERASE C18B11.09C-RELATED"/>
    <property type="match status" value="1"/>
</dbReference>
<reference evidence="3 4" key="1">
    <citation type="submission" date="2018-10" db="EMBL/GenBank/DDBJ databases">
        <title>Genome sequencing of Pedobacter jejuensis TNB23.</title>
        <authorList>
            <person name="Cho Y.-J."/>
            <person name="Cho A."/>
            <person name="Kim O.-S."/>
        </authorList>
    </citation>
    <scope>NUCLEOTIDE SEQUENCE [LARGE SCALE GENOMIC DNA]</scope>
    <source>
        <strain evidence="3 4">TNB23</strain>
    </source>
</reference>
<name>A0A3N0BUA7_9SPHI</name>
<dbReference type="OrthoDB" id="9814490at2"/>
<comment type="similarity">
    <text evidence="1">Belongs to the transferase hexapeptide repeat family.</text>
</comment>
<dbReference type="SUPFAM" id="SSF51161">
    <property type="entry name" value="Trimeric LpxA-like enzymes"/>
    <property type="match status" value="1"/>
</dbReference>
<dbReference type="GO" id="GO:0008374">
    <property type="term" value="F:O-acyltransferase activity"/>
    <property type="evidence" value="ECO:0007669"/>
    <property type="project" value="TreeGrafter"/>
</dbReference>
<evidence type="ECO:0000256" key="2">
    <source>
        <dbReference type="ARBA" id="ARBA00022679"/>
    </source>
</evidence>
<comment type="caution">
    <text evidence="3">The sequence shown here is derived from an EMBL/GenBank/DDBJ whole genome shotgun (WGS) entry which is preliminary data.</text>
</comment>